<proteinExistence type="predicted"/>
<comment type="caution">
    <text evidence="1">The sequence shown here is derived from an EMBL/GenBank/DDBJ whole genome shotgun (WGS) entry which is preliminary data.</text>
</comment>
<dbReference type="AlphaFoldDB" id="A0AAD8J5X1"/>
<reference evidence="1" key="1">
    <citation type="submission" date="2023-02" db="EMBL/GenBank/DDBJ databases">
        <title>Genome of toxic invasive species Heracleum sosnowskyi carries increased number of genes despite the absence of recent whole-genome duplications.</title>
        <authorList>
            <person name="Schelkunov M."/>
            <person name="Shtratnikova V."/>
            <person name="Makarenko M."/>
            <person name="Klepikova A."/>
            <person name="Omelchenko D."/>
            <person name="Novikova G."/>
            <person name="Obukhova E."/>
            <person name="Bogdanov V."/>
            <person name="Penin A."/>
            <person name="Logacheva M."/>
        </authorList>
    </citation>
    <scope>NUCLEOTIDE SEQUENCE</scope>
    <source>
        <strain evidence="1">Hsosn_3</strain>
        <tissue evidence="1">Leaf</tissue>
    </source>
</reference>
<gene>
    <name evidence="1" type="ORF">POM88_008180</name>
</gene>
<dbReference type="EMBL" id="JAUIZM010000002">
    <property type="protein sequence ID" value="KAK1398317.1"/>
    <property type="molecule type" value="Genomic_DNA"/>
</dbReference>
<evidence type="ECO:0000313" key="2">
    <source>
        <dbReference type="Proteomes" id="UP001237642"/>
    </source>
</evidence>
<dbReference type="PANTHER" id="PTHR35218:SF9">
    <property type="entry name" value="ENDONUCLEASE_EXONUCLEASE_PHOSPHATASE DOMAIN-CONTAINING PROTEIN"/>
    <property type="match status" value="1"/>
</dbReference>
<sequence length="128" mass="14726">MTTLSWNCQGIGPPWKVRFLKDVISQERPNFVFLCETICKKEKMEFLRVKLGFEGMVVVEPQGRSGGLAFLWREKEQVNLLGLSQHHIDVGVSVEGLGEWRITGIFDRYWSSRYGFNRPPIYMGEGKG</sequence>
<dbReference type="Proteomes" id="UP001237642">
    <property type="component" value="Unassembled WGS sequence"/>
</dbReference>
<accession>A0AAD8J5X1</accession>
<evidence type="ECO:0000313" key="1">
    <source>
        <dbReference type="EMBL" id="KAK1398317.1"/>
    </source>
</evidence>
<dbReference type="Gene3D" id="3.60.10.10">
    <property type="entry name" value="Endonuclease/exonuclease/phosphatase"/>
    <property type="match status" value="1"/>
</dbReference>
<dbReference type="SUPFAM" id="SSF56219">
    <property type="entry name" value="DNase I-like"/>
    <property type="match status" value="1"/>
</dbReference>
<protein>
    <recommendedName>
        <fullName evidence="3">Endonuclease/exonuclease/phosphatase domain-containing protein</fullName>
    </recommendedName>
</protein>
<reference evidence="1" key="2">
    <citation type="submission" date="2023-05" db="EMBL/GenBank/DDBJ databases">
        <authorList>
            <person name="Schelkunov M.I."/>
        </authorList>
    </citation>
    <scope>NUCLEOTIDE SEQUENCE</scope>
    <source>
        <strain evidence="1">Hsosn_3</strain>
        <tissue evidence="1">Leaf</tissue>
    </source>
</reference>
<dbReference type="PANTHER" id="PTHR35218">
    <property type="entry name" value="RNASE H DOMAIN-CONTAINING PROTEIN"/>
    <property type="match status" value="1"/>
</dbReference>
<name>A0AAD8J5X1_9APIA</name>
<organism evidence="1 2">
    <name type="scientific">Heracleum sosnowskyi</name>
    <dbReference type="NCBI Taxonomy" id="360622"/>
    <lineage>
        <taxon>Eukaryota</taxon>
        <taxon>Viridiplantae</taxon>
        <taxon>Streptophyta</taxon>
        <taxon>Embryophyta</taxon>
        <taxon>Tracheophyta</taxon>
        <taxon>Spermatophyta</taxon>
        <taxon>Magnoliopsida</taxon>
        <taxon>eudicotyledons</taxon>
        <taxon>Gunneridae</taxon>
        <taxon>Pentapetalae</taxon>
        <taxon>asterids</taxon>
        <taxon>campanulids</taxon>
        <taxon>Apiales</taxon>
        <taxon>Apiaceae</taxon>
        <taxon>Apioideae</taxon>
        <taxon>apioid superclade</taxon>
        <taxon>Tordylieae</taxon>
        <taxon>Tordyliinae</taxon>
        <taxon>Heracleum</taxon>
    </lineage>
</organism>
<evidence type="ECO:0008006" key="3">
    <source>
        <dbReference type="Google" id="ProtNLM"/>
    </source>
</evidence>
<keyword evidence="2" id="KW-1185">Reference proteome</keyword>
<dbReference type="InterPro" id="IPR036691">
    <property type="entry name" value="Endo/exonu/phosph_ase_sf"/>
</dbReference>